<sequence length="685" mass="77748">MRKIWLALLSMMLLSSFSLKADWWGDKYSMFVHYGLYSIPAGVWNGNPVKEGYSEQILTFGIGFSDWYEAYTREFDAKNFDAEDIVALAKKAGMRSVVMTAKHHDGFCLFHTQTTSYNSFDGTPARRDLIGELAEACHRNGLGFGIYFSLIDWHFPAAVPFSSHNADPITPAHHEYNMAQVTELLTKYGAVDELWFDMGSLLPAQSEELYRLVHKLQPKCMVSGRLGNDYADFCVMPDNQFPDYDMILPWQTAASIFPETWGYRSWQERGEVSTKVNEKLEDLVNVVSRGGKYLLNIGPMGDGGIVPFEYEVLSAIGKELEPISEAIYNTLPTPYEVSTDVPSATLSQDKKDLYLFFRKDRHATVLPRTLTPIKEAKILNAKGNVKIIRQKGASLTLDIEGQRPYFTVVKVTFDEPLRVDKPICQHKTLSPLNATPLYAQSAVDYYSGFRSILGYQWHLPSVGEKFKVAFTDGELGRKFVLRLDENEDVTHTFVSEQTKTVKFNPKTIKWQALNVVIQRGLFGSVSDAILSHRLSDKVKWQAQPMTMKYESDVYDRTAVYLRYEIEAQQAVELPLRLSYRDGLLIYLDGTYFEGDLARPMDDKSVSTRTVLIPLSKGKHTLLFKVYSRWGGLLGFSMESLTEYHRHTMTLPVPSMFARPTTLSIIKEKSVPLASPARLNNVRVVK</sequence>
<keyword evidence="5" id="KW-0378">Hydrolase</keyword>
<keyword evidence="6" id="KW-0326">Glycosidase</keyword>
<keyword evidence="4 7" id="KW-0732">Signal</keyword>
<dbReference type="eggNOG" id="COG3669">
    <property type="taxonomic scope" value="Bacteria"/>
</dbReference>
<evidence type="ECO:0000256" key="4">
    <source>
        <dbReference type="ARBA" id="ARBA00022729"/>
    </source>
</evidence>
<evidence type="ECO:0000256" key="1">
    <source>
        <dbReference type="ARBA" id="ARBA00004071"/>
    </source>
</evidence>
<name>A0A0A2EUC4_PORCN</name>
<evidence type="ECO:0000313" key="9">
    <source>
        <dbReference type="EMBL" id="KGN82518.1"/>
    </source>
</evidence>
<dbReference type="Gene3D" id="3.20.20.80">
    <property type="entry name" value="Glycosidases"/>
    <property type="match status" value="1"/>
</dbReference>
<dbReference type="OrthoDB" id="1389336at2"/>
<evidence type="ECO:0000256" key="6">
    <source>
        <dbReference type="ARBA" id="ARBA00023295"/>
    </source>
</evidence>
<organism evidence="9 10">
    <name type="scientific">Porphyromonas cangingivalis</name>
    <dbReference type="NCBI Taxonomy" id="36874"/>
    <lineage>
        <taxon>Bacteria</taxon>
        <taxon>Pseudomonadati</taxon>
        <taxon>Bacteroidota</taxon>
        <taxon>Bacteroidia</taxon>
        <taxon>Bacteroidales</taxon>
        <taxon>Porphyromonadaceae</taxon>
        <taxon>Porphyromonas</taxon>
    </lineage>
</organism>
<dbReference type="InterPro" id="IPR016286">
    <property type="entry name" value="FUC_metazoa-typ"/>
</dbReference>
<proteinExistence type="inferred from homology"/>
<dbReference type="InterPro" id="IPR057739">
    <property type="entry name" value="Glyco_hydro_29_N"/>
</dbReference>
<dbReference type="Pfam" id="PF01120">
    <property type="entry name" value="Alpha_L_fucos"/>
    <property type="match status" value="1"/>
</dbReference>
<reference evidence="9 10" key="1">
    <citation type="submission" date="2014-08" db="EMBL/GenBank/DDBJ databases">
        <title>Porphyromonas cangingivalis strain:COT-109_OH1386 Genome sequencing.</title>
        <authorList>
            <person name="Wallis C."/>
            <person name="Deusch O."/>
            <person name="O'Flynn C."/>
            <person name="Davis I."/>
            <person name="Jospin G."/>
            <person name="Darling A.E."/>
            <person name="Coil D.A."/>
            <person name="Alexiev A."/>
            <person name="Horsfall A."/>
            <person name="Kirkwood N."/>
            <person name="Harris S."/>
            <person name="Eisen J.A."/>
        </authorList>
    </citation>
    <scope>NUCLEOTIDE SEQUENCE [LARGE SCALE GENOMIC DNA]</scope>
    <source>
        <strain evidence="10">COT-109 OH1386</strain>
    </source>
</reference>
<keyword evidence="10" id="KW-1185">Reference proteome</keyword>
<dbReference type="GO" id="GO:0016139">
    <property type="term" value="P:glycoside catabolic process"/>
    <property type="evidence" value="ECO:0007669"/>
    <property type="project" value="TreeGrafter"/>
</dbReference>
<dbReference type="PRINTS" id="PR00741">
    <property type="entry name" value="GLHYDRLASE29"/>
</dbReference>
<evidence type="ECO:0000256" key="5">
    <source>
        <dbReference type="ARBA" id="ARBA00022801"/>
    </source>
</evidence>
<dbReference type="InterPro" id="IPR017853">
    <property type="entry name" value="GH"/>
</dbReference>
<protein>
    <recommendedName>
        <fullName evidence="3">alpha-L-fucosidase</fullName>
        <ecNumber evidence="3">3.2.1.51</ecNumber>
    </recommendedName>
</protein>
<dbReference type="EMBL" id="JQJD01000010">
    <property type="protein sequence ID" value="KGN82518.1"/>
    <property type="molecule type" value="Genomic_DNA"/>
</dbReference>
<evidence type="ECO:0000256" key="7">
    <source>
        <dbReference type="SAM" id="SignalP"/>
    </source>
</evidence>
<evidence type="ECO:0000313" key="10">
    <source>
        <dbReference type="Proteomes" id="UP000030125"/>
    </source>
</evidence>
<comment type="caution">
    <text evidence="9">The sequence shown here is derived from an EMBL/GenBank/DDBJ whole genome shotgun (WGS) entry which is preliminary data.</text>
</comment>
<dbReference type="SMART" id="SM00812">
    <property type="entry name" value="Alpha_L_fucos"/>
    <property type="match status" value="1"/>
</dbReference>
<dbReference type="RefSeq" id="WP_036850867.1">
    <property type="nucleotide sequence ID" value="NZ_JQJD01000010.1"/>
</dbReference>
<dbReference type="STRING" id="36874.HQ34_05300"/>
<feature type="domain" description="Glycoside hydrolase family 29 N-terminal" evidence="8">
    <location>
        <begin position="23"/>
        <end position="320"/>
    </location>
</feature>
<dbReference type="GO" id="GO:0005764">
    <property type="term" value="C:lysosome"/>
    <property type="evidence" value="ECO:0007669"/>
    <property type="project" value="TreeGrafter"/>
</dbReference>
<dbReference type="PANTHER" id="PTHR10030:SF37">
    <property type="entry name" value="ALPHA-L-FUCOSIDASE-RELATED"/>
    <property type="match status" value="1"/>
</dbReference>
<comment type="similarity">
    <text evidence="2">Belongs to the glycosyl hydrolase 29 family.</text>
</comment>
<dbReference type="AlphaFoldDB" id="A0A0A2EUC4"/>
<dbReference type="EC" id="3.2.1.51" evidence="3"/>
<feature type="signal peptide" evidence="7">
    <location>
        <begin position="1"/>
        <end position="21"/>
    </location>
</feature>
<evidence type="ECO:0000259" key="8">
    <source>
        <dbReference type="Pfam" id="PF01120"/>
    </source>
</evidence>
<dbReference type="SUPFAM" id="SSF51445">
    <property type="entry name" value="(Trans)glycosidases"/>
    <property type="match status" value="1"/>
</dbReference>
<feature type="chain" id="PRO_5001998456" description="alpha-L-fucosidase" evidence="7">
    <location>
        <begin position="22"/>
        <end position="685"/>
    </location>
</feature>
<evidence type="ECO:0000256" key="3">
    <source>
        <dbReference type="ARBA" id="ARBA00012662"/>
    </source>
</evidence>
<dbReference type="PANTHER" id="PTHR10030">
    <property type="entry name" value="ALPHA-L-FUCOSIDASE"/>
    <property type="match status" value="1"/>
</dbReference>
<dbReference type="InterPro" id="IPR000933">
    <property type="entry name" value="Glyco_hydro_29"/>
</dbReference>
<accession>A0A0A2EUC4</accession>
<evidence type="ECO:0000256" key="2">
    <source>
        <dbReference type="ARBA" id="ARBA00007951"/>
    </source>
</evidence>
<comment type="function">
    <text evidence="1">Alpha-L-fucosidase is responsible for hydrolyzing the alpha-1,6-linked fucose joined to the reducing-end N-acetylglucosamine of the carbohydrate moieties of glycoproteins.</text>
</comment>
<gene>
    <name evidence="9" type="ORF">HQ35_02920</name>
</gene>
<dbReference type="GO" id="GO:0004560">
    <property type="term" value="F:alpha-L-fucosidase activity"/>
    <property type="evidence" value="ECO:0007669"/>
    <property type="project" value="InterPro"/>
</dbReference>
<dbReference type="Proteomes" id="UP000030125">
    <property type="component" value="Unassembled WGS sequence"/>
</dbReference>
<dbReference type="GO" id="GO:0006004">
    <property type="term" value="P:fucose metabolic process"/>
    <property type="evidence" value="ECO:0007669"/>
    <property type="project" value="InterPro"/>
</dbReference>